<keyword evidence="3 7" id="KW-0812">Transmembrane</keyword>
<dbReference type="PANTHER" id="PTHR11662">
    <property type="entry name" value="SOLUTE CARRIER FAMILY 17"/>
    <property type="match status" value="1"/>
</dbReference>
<evidence type="ECO:0000313" key="12">
    <source>
        <dbReference type="Proteomes" id="UP000681967"/>
    </source>
</evidence>
<dbReference type="PANTHER" id="PTHR11662:SF455">
    <property type="entry name" value="GH23975P"/>
    <property type="match status" value="1"/>
</dbReference>
<dbReference type="GO" id="GO:0016020">
    <property type="term" value="C:membrane"/>
    <property type="evidence" value="ECO:0007669"/>
    <property type="project" value="UniProtKB-SubCell"/>
</dbReference>
<keyword evidence="6 7" id="KW-0472">Membrane</keyword>
<evidence type="ECO:0000256" key="2">
    <source>
        <dbReference type="ARBA" id="ARBA00022448"/>
    </source>
</evidence>
<protein>
    <recommendedName>
        <fullName evidence="8">Major facilitator superfamily (MFS) profile domain-containing protein</fullName>
    </recommendedName>
</protein>
<evidence type="ECO:0000256" key="3">
    <source>
        <dbReference type="ARBA" id="ARBA00022692"/>
    </source>
</evidence>
<proteinExistence type="predicted"/>
<evidence type="ECO:0000256" key="6">
    <source>
        <dbReference type="ARBA" id="ARBA00023136"/>
    </source>
</evidence>
<dbReference type="Proteomes" id="UP000681967">
    <property type="component" value="Unassembled WGS sequence"/>
</dbReference>
<gene>
    <name evidence="9" type="ORF">BYL167_LOCUS68491</name>
    <name evidence="11" type="ORF">GIL414_LOCUS78423</name>
    <name evidence="10" type="ORF">SMN809_LOCUS68496</name>
</gene>
<dbReference type="GO" id="GO:0015293">
    <property type="term" value="F:symporter activity"/>
    <property type="evidence" value="ECO:0007669"/>
    <property type="project" value="UniProtKB-KW"/>
</dbReference>
<accession>A0A8S3FM40</accession>
<dbReference type="Proteomes" id="UP000676336">
    <property type="component" value="Unassembled WGS sequence"/>
</dbReference>
<feature type="transmembrane region" description="Helical" evidence="7">
    <location>
        <begin position="34"/>
        <end position="57"/>
    </location>
</feature>
<comment type="subcellular location">
    <subcellularLocation>
        <location evidence="1">Membrane</location>
        <topology evidence="1">Multi-pass membrane protein</topology>
    </subcellularLocation>
</comment>
<sequence>AGVLAALPWLPVAISVYGAGFVSDKLTEKYSTLYVRKLIMCISFIVMILGFLAVTLLDAKNRALIMIGIIIVIGACGPAWASFGVNHLDVGGHYAAVLMGISNCIGSTPGFIVPIITGYIVQNPQLKREWNEVFIISILICVLAIMFYTFFAAGELQIWASNSADEYQHVLNNPISSRDISEGSGLNEKNIDDLTDRLKAEIHDENNTK</sequence>
<evidence type="ECO:0000256" key="1">
    <source>
        <dbReference type="ARBA" id="ARBA00004141"/>
    </source>
</evidence>
<dbReference type="PROSITE" id="PS50850">
    <property type="entry name" value="MFS"/>
    <property type="match status" value="1"/>
</dbReference>
<dbReference type="EMBL" id="CAJOBJ010349892">
    <property type="protein sequence ID" value="CAF5206791.1"/>
    <property type="molecule type" value="Genomic_DNA"/>
</dbReference>
<dbReference type="Proteomes" id="UP000681720">
    <property type="component" value="Unassembled WGS sequence"/>
</dbReference>
<dbReference type="InterPro" id="IPR050382">
    <property type="entry name" value="MFS_Na/Anion_cotransporter"/>
</dbReference>
<evidence type="ECO:0000313" key="11">
    <source>
        <dbReference type="EMBL" id="CAF5206791.1"/>
    </source>
</evidence>
<reference evidence="9" key="1">
    <citation type="submission" date="2021-02" db="EMBL/GenBank/DDBJ databases">
        <authorList>
            <person name="Nowell W R."/>
        </authorList>
    </citation>
    <scope>NUCLEOTIDE SEQUENCE</scope>
</reference>
<keyword evidence="5 7" id="KW-1133">Transmembrane helix</keyword>
<dbReference type="FunFam" id="1.20.1250.20:FF:000003">
    <property type="entry name" value="Solute carrier family 17 member 3"/>
    <property type="match status" value="1"/>
</dbReference>
<dbReference type="EMBL" id="CAJOBH010248007">
    <property type="protein sequence ID" value="CAF5130889.1"/>
    <property type="molecule type" value="Genomic_DNA"/>
</dbReference>
<evidence type="ECO:0000313" key="9">
    <source>
        <dbReference type="EMBL" id="CAF5130889.1"/>
    </source>
</evidence>
<evidence type="ECO:0000256" key="4">
    <source>
        <dbReference type="ARBA" id="ARBA00022847"/>
    </source>
</evidence>
<feature type="non-terminal residue" evidence="9">
    <location>
        <position position="209"/>
    </location>
</feature>
<feature type="transmembrane region" description="Helical" evidence="7">
    <location>
        <begin position="95"/>
        <end position="121"/>
    </location>
</feature>
<feature type="domain" description="Major facilitator superfamily (MFS) profile" evidence="8">
    <location>
        <begin position="1"/>
        <end position="156"/>
    </location>
</feature>
<keyword evidence="4" id="KW-0769">Symport</keyword>
<dbReference type="SUPFAM" id="SSF103473">
    <property type="entry name" value="MFS general substrate transporter"/>
    <property type="match status" value="1"/>
</dbReference>
<evidence type="ECO:0000256" key="7">
    <source>
        <dbReference type="SAM" id="Phobius"/>
    </source>
</evidence>
<organism evidence="9 12">
    <name type="scientific">Rotaria magnacalcarata</name>
    <dbReference type="NCBI Taxonomy" id="392030"/>
    <lineage>
        <taxon>Eukaryota</taxon>
        <taxon>Metazoa</taxon>
        <taxon>Spiralia</taxon>
        <taxon>Gnathifera</taxon>
        <taxon>Rotifera</taxon>
        <taxon>Eurotatoria</taxon>
        <taxon>Bdelloidea</taxon>
        <taxon>Philodinida</taxon>
        <taxon>Philodinidae</taxon>
        <taxon>Rotaria</taxon>
    </lineage>
</organism>
<evidence type="ECO:0000313" key="10">
    <source>
        <dbReference type="EMBL" id="CAF5179461.1"/>
    </source>
</evidence>
<keyword evidence="2" id="KW-0813">Transport</keyword>
<dbReference type="InterPro" id="IPR036259">
    <property type="entry name" value="MFS_trans_sf"/>
</dbReference>
<feature type="transmembrane region" description="Helical" evidence="7">
    <location>
        <begin position="133"/>
        <end position="153"/>
    </location>
</feature>
<comment type="caution">
    <text evidence="9">The sequence shown here is derived from an EMBL/GenBank/DDBJ whole genome shotgun (WGS) entry which is preliminary data.</text>
</comment>
<evidence type="ECO:0000259" key="8">
    <source>
        <dbReference type="PROSITE" id="PS50850"/>
    </source>
</evidence>
<dbReference type="EMBL" id="CAJOBI010317520">
    <property type="protein sequence ID" value="CAF5179461.1"/>
    <property type="molecule type" value="Genomic_DNA"/>
</dbReference>
<name>A0A8S3FM40_9BILA</name>
<evidence type="ECO:0000256" key="5">
    <source>
        <dbReference type="ARBA" id="ARBA00022989"/>
    </source>
</evidence>
<dbReference type="Gene3D" id="1.20.1250.20">
    <property type="entry name" value="MFS general substrate transporter like domains"/>
    <property type="match status" value="1"/>
</dbReference>
<dbReference type="InterPro" id="IPR020846">
    <property type="entry name" value="MFS_dom"/>
</dbReference>
<dbReference type="GO" id="GO:0006820">
    <property type="term" value="P:monoatomic anion transport"/>
    <property type="evidence" value="ECO:0007669"/>
    <property type="project" value="TreeGrafter"/>
</dbReference>
<dbReference type="AlphaFoldDB" id="A0A8S3FM40"/>
<feature type="transmembrane region" description="Helical" evidence="7">
    <location>
        <begin position="64"/>
        <end position="83"/>
    </location>
</feature>